<keyword evidence="3" id="KW-0472">Membrane</keyword>
<proteinExistence type="predicted"/>
<evidence type="ECO:0000256" key="1">
    <source>
        <dbReference type="SAM" id="Coils"/>
    </source>
</evidence>
<evidence type="ECO:0000256" key="2">
    <source>
        <dbReference type="SAM" id="MobiDB-lite"/>
    </source>
</evidence>
<dbReference type="Proteomes" id="UP000759103">
    <property type="component" value="Unassembled WGS sequence"/>
</dbReference>
<feature type="transmembrane region" description="Helical" evidence="3">
    <location>
        <begin position="6"/>
        <end position="26"/>
    </location>
</feature>
<protein>
    <submittedName>
        <fullName evidence="4">Uncharacterized protein</fullName>
    </submittedName>
</protein>
<sequence length="155" mass="17913">MLFTTSTQYIALAVALIAGWLFGLASHPGGRKWKTRYAAERDAHAATTRRVAELERDHGRLAELERDNARIGELERENARIAELERENERLRATPPMVEERLVRDERPILGDRPGYDERVVRDERAFRDERNYRDESVVPRSSAAPAHPTDRRII</sequence>
<comment type="caution">
    <text evidence="4">The sequence shown here is derived from an EMBL/GenBank/DDBJ whole genome shotgun (WGS) entry which is preliminary data.</text>
</comment>
<reference evidence="4 5" key="1">
    <citation type="submission" date="2021-07" db="EMBL/GenBank/DDBJ databases">
        <title>Sphingomonas sp.</title>
        <authorList>
            <person name="Feng G."/>
            <person name="Li J."/>
            <person name="Pan M."/>
        </authorList>
    </citation>
    <scope>NUCLEOTIDE SEQUENCE [LARGE SCALE GENOMIC DNA]</scope>
    <source>
        <strain evidence="4 5">RRHST34</strain>
    </source>
</reference>
<keyword evidence="3" id="KW-0812">Transmembrane</keyword>
<name>A0ABS7BKA9_9SPHN</name>
<dbReference type="RefSeq" id="WP_219748175.1">
    <property type="nucleotide sequence ID" value="NZ_JAHXZN010000001.1"/>
</dbReference>
<keyword evidence="3" id="KW-1133">Transmembrane helix</keyword>
<keyword evidence="1" id="KW-0175">Coiled coil</keyword>
<evidence type="ECO:0000256" key="3">
    <source>
        <dbReference type="SAM" id="Phobius"/>
    </source>
</evidence>
<organism evidence="4 5">
    <name type="scientific">Sphingomonas citri</name>
    <dbReference type="NCBI Taxonomy" id="2862499"/>
    <lineage>
        <taxon>Bacteria</taxon>
        <taxon>Pseudomonadati</taxon>
        <taxon>Pseudomonadota</taxon>
        <taxon>Alphaproteobacteria</taxon>
        <taxon>Sphingomonadales</taxon>
        <taxon>Sphingomonadaceae</taxon>
        <taxon>Sphingomonas</taxon>
    </lineage>
</organism>
<feature type="coiled-coil region" evidence="1">
    <location>
        <begin position="64"/>
        <end position="94"/>
    </location>
</feature>
<evidence type="ECO:0000313" key="5">
    <source>
        <dbReference type="Proteomes" id="UP000759103"/>
    </source>
</evidence>
<feature type="region of interest" description="Disordered" evidence="2">
    <location>
        <begin position="134"/>
        <end position="155"/>
    </location>
</feature>
<dbReference type="EMBL" id="JAHXZN010000001">
    <property type="protein sequence ID" value="MBW6529943.1"/>
    <property type="molecule type" value="Genomic_DNA"/>
</dbReference>
<keyword evidence="5" id="KW-1185">Reference proteome</keyword>
<evidence type="ECO:0000313" key="4">
    <source>
        <dbReference type="EMBL" id="MBW6529943.1"/>
    </source>
</evidence>
<gene>
    <name evidence="4" type="ORF">KZ820_04285</name>
</gene>
<accession>A0ABS7BKA9</accession>